<comment type="caution">
    <text evidence="9">The sequence shown here is derived from an EMBL/GenBank/DDBJ whole genome shotgun (WGS) entry which is preliminary data.</text>
</comment>
<comment type="subcellular location">
    <subcellularLocation>
        <location evidence="1">Membrane</location>
        <topology evidence="1">Multi-pass membrane protein</topology>
    </subcellularLocation>
</comment>
<keyword evidence="4" id="KW-0677">Repeat</keyword>
<evidence type="ECO:0000256" key="2">
    <source>
        <dbReference type="ARBA" id="ARBA00022448"/>
    </source>
</evidence>
<evidence type="ECO:0000256" key="3">
    <source>
        <dbReference type="ARBA" id="ARBA00022692"/>
    </source>
</evidence>
<evidence type="ECO:0000256" key="4">
    <source>
        <dbReference type="ARBA" id="ARBA00022737"/>
    </source>
</evidence>
<sequence>MNFTQAIPDVRSPVTTILASALLGGIVFAAAPADGATARMLAITVFCIVLWIFTPIPPSYTGIIGIALIGVTFPMEIALGGFHSPATWLIGFGLLMGEATRRSGLAAQAGHWITARSVPGHVRSDPVRTYRRLLLALGLGAYALALFIPSALVRVLLLAPVLKEAGTLFDSRRARIGLFLGPLFATFYGSVGILTADLPNIIITGISSSIGDHPVSWTEWIVHMFPIMGITRVLVVIGIVYVLYRPEPTSTVQPPDLEGTAVDGRHLRMLAFLFVGTAVWMTDFVHGLHPVVGALVVVILAFLPGVGIVNFEEAVSDVDYSIVFFVASVLAIGEGLAYTGFSENAANYLLEWIPHDAPLAVILLFIFSATLLLALLMEGLAVASVLTPVVIPYAEAAGLPLTPVLMAEAMALGTYFFPYQSAVLITILAEDVVEMGELVRTTVVCSVATIVLLVPLQFAYFTLLY</sequence>
<evidence type="ECO:0000313" key="9">
    <source>
        <dbReference type="EMBL" id="RQG94252.1"/>
    </source>
</evidence>
<keyword evidence="6 7" id="KW-0472">Membrane</keyword>
<keyword evidence="5 7" id="KW-1133">Transmembrane helix</keyword>
<feature type="transmembrane region" description="Helical" evidence="7">
    <location>
        <begin position="133"/>
        <end position="157"/>
    </location>
</feature>
<feature type="transmembrane region" description="Helical" evidence="7">
    <location>
        <begin position="223"/>
        <end position="244"/>
    </location>
</feature>
<evidence type="ECO:0000313" key="10">
    <source>
        <dbReference type="Proteomes" id="UP000282323"/>
    </source>
</evidence>
<evidence type="ECO:0000256" key="6">
    <source>
        <dbReference type="ARBA" id="ARBA00023136"/>
    </source>
</evidence>
<protein>
    <submittedName>
        <fullName evidence="9">Sodium:sulfate symporter</fullName>
    </submittedName>
</protein>
<evidence type="ECO:0000256" key="1">
    <source>
        <dbReference type="ARBA" id="ARBA00004141"/>
    </source>
</evidence>
<evidence type="ECO:0000256" key="5">
    <source>
        <dbReference type="ARBA" id="ARBA00022989"/>
    </source>
</evidence>
<feature type="transmembrane region" description="Helical" evidence="7">
    <location>
        <begin position="321"/>
        <end position="341"/>
    </location>
</feature>
<feature type="domain" description="Citrate transporter-like" evidence="8">
    <location>
        <begin position="48"/>
        <end position="413"/>
    </location>
</feature>
<dbReference type="InterPro" id="IPR051679">
    <property type="entry name" value="DASS-Related_Transporters"/>
</dbReference>
<dbReference type="InterPro" id="IPR004680">
    <property type="entry name" value="Cit_transptr-like_dom"/>
</dbReference>
<dbReference type="EMBL" id="REGA01000010">
    <property type="protein sequence ID" value="RQG94252.1"/>
    <property type="molecule type" value="Genomic_DNA"/>
</dbReference>
<dbReference type="Pfam" id="PF03600">
    <property type="entry name" value="CitMHS"/>
    <property type="match status" value="1"/>
</dbReference>
<feature type="transmembrane region" description="Helical" evidence="7">
    <location>
        <begin position="288"/>
        <end position="309"/>
    </location>
</feature>
<feature type="transmembrane region" description="Helical" evidence="7">
    <location>
        <begin position="438"/>
        <end position="463"/>
    </location>
</feature>
<gene>
    <name evidence="9" type="ORF">EA473_12860</name>
</gene>
<dbReference type="RefSeq" id="WP_124196011.1">
    <property type="nucleotide sequence ID" value="NZ_REGA01000010.1"/>
</dbReference>
<feature type="transmembrane region" description="Helical" evidence="7">
    <location>
        <begin position="265"/>
        <end position="282"/>
    </location>
</feature>
<evidence type="ECO:0000256" key="7">
    <source>
        <dbReference type="SAM" id="Phobius"/>
    </source>
</evidence>
<dbReference type="OrthoDB" id="222194at2157"/>
<feature type="transmembrane region" description="Helical" evidence="7">
    <location>
        <begin position="12"/>
        <end position="30"/>
    </location>
</feature>
<proteinExistence type="predicted"/>
<feature type="transmembrane region" description="Helical" evidence="7">
    <location>
        <begin position="60"/>
        <end position="82"/>
    </location>
</feature>
<feature type="transmembrane region" description="Helical" evidence="7">
    <location>
        <begin position="361"/>
        <end position="386"/>
    </location>
</feature>
<dbReference type="AlphaFoldDB" id="A0A3N6N779"/>
<feature type="transmembrane region" description="Helical" evidence="7">
    <location>
        <begin position="36"/>
        <end position="53"/>
    </location>
</feature>
<dbReference type="GO" id="GO:0055085">
    <property type="term" value="P:transmembrane transport"/>
    <property type="evidence" value="ECO:0007669"/>
    <property type="project" value="InterPro"/>
</dbReference>
<evidence type="ECO:0000259" key="8">
    <source>
        <dbReference type="Pfam" id="PF03600"/>
    </source>
</evidence>
<feature type="transmembrane region" description="Helical" evidence="7">
    <location>
        <begin position="178"/>
        <end position="203"/>
    </location>
</feature>
<name>A0A3N6N779_NATCH</name>
<keyword evidence="3 7" id="KW-0812">Transmembrane</keyword>
<dbReference type="PANTHER" id="PTHR43652">
    <property type="entry name" value="BASIC AMINO ACID ANTIPORTER YFCC-RELATED"/>
    <property type="match status" value="1"/>
</dbReference>
<reference evidence="9 10" key="1">
    <citation type="submission" date="2018-10" db="EMBL/GenBank/DDBJ databases">
        <title>Natrarchaeobius chitinivorans gen. nov., sp. nov., and Natrarchaeobius haloalkaliphilus sp. nov., alkaliphilic, chitin-utilizing haloarchaea from hypersaline alkaline lakes.</title>
        <authorList>
            <person name="Sorokin D.Y."/>
            <person name="Elcheninov A.G."/>
            <person name="Kostrikina N.A."/>
            <person name="Bale N.J."/>
            <person name="Sinninghe Damste J.S."/>
            <person name="Khijniak T.V."/>
            <person name="Kublanov I.V."/>
            <person name="Toshchakov S.V."/>
        </authorList>
    </citation>
    <scope>NUCLEOTIDE SEQUENCE [LARGE SCALE GENOMIC DNA]</scope>
    <source>
        <strain evidence="9 10">AArcht4T</strain>
    </source>
</reference>
<dbReference type="GO" id="GO:0005886">
    <property type="term" value="C:plasma membrane"/>
    <property type="evidence" value="ECO:0007669"/>
    <property type="project" value="TreeGrafter"/>
</dbReference>
<organism evidence="9 10">
    <name type="scientific">Natrarchaeobius chitinivorans</name>
    <dbReference type="NCBI Taxonomy" id="1679083"/>
    <lineage>
        <taxon>Archaea</taxon>
        <taxon>Methanobacteriati</taxon>
        <taxon>Methanobacteriota</taxon>
        <taxon>Stenosarchaea group</taxon>
        <taxon>Halobacteria</taxon>
        <taxon>Halobacteriales</taxon>
        <taxon>Natrialbaceae</taxon>
        <taxon>Natrarchaeobius</taxon>
    </lineage>
</organism>
<keyword evidence="10" id="KW-1185">Reference proteome</keyword>
<keyword evidence="2" id="KW-0813">Transport</keyword>
<accession>A0A3N6N779</accession>
<dbReference type="PANTHER" id="PTHR43652:SF2">
    <property type="entry name" value="BASIC AMINO ACID ANTIPORTER YFCC-RELATED"/>
    <property type="match status" value="1"/>
</dbReference>
<dbReference type="Proteomes" id="UP000282323">
    <property type="component" value="Unassembled WGS sequence"/>
</dbReference>